<dbReference type="InterPro" id="IPR050923">
    <property type="entry name" value="Cell_Proc_Reg/RNA_Proc"/>
</dbReference>
<name>A0AAW3JRW9_9FIRM</name>
<keyword evidence="2" id="KW-1133">Transmembrane helix</keyword>
<dbReference type="InterPro" id="IPR002035">
    <property type="entry name" value="VWF_A"/>
</dbReference>
<dbReference type="RefSeq" id="WP_055944449.1">
    <property type="nucleotide sequence ID" value="NZ_JAQDCV010000005.1"/>
</dbReference>
<dbReference type="Gene3D" id="2.60.40.1220">
    <property type="match status" value="1"/>
</dbReference>
<dbReference type="InterPro" id="IPR014755">
    <property type="entry name" value="Cu-Rt/internalin_Ig-like"/>
</dbReference>
<dbReference type="Pfam" id="PF00092">
    <property type="entry name" value="VWA"/>
    <property type="match status" value="1"/>
</dbReference>
<keyword evidence="1" id="KW-0732">Signal</keyword>
<evidence type="ECO:0000259" key="4">
    <source>
        <dbReference type="PROSITE" id="PS50234"/>
    </source>
</evidence>
<dbReference type="EMBL" id="LLKB01000005">
    <property type="protein sequence ID" value="KQC85026.1"/>
    <property type="molecule type" value="Genomic_DNA"/>
</dbReference>
<feature type="domain" description="FHA" evidence="3">
    <location>
        <begin position="517"/>
        <end position="566"/>
    </location>
</feature>
<dbReference type="InterPro" id="IPR000253">
    <property type="entry name" value="FHA_dom"/>
</dbReference>
<organism evidence="5 6">
    <name type="scientific">Butyribacter intestini</name>
    <dbReference type="NCBI Taxonomy" id="1703332"/>
    <lineage>
        <taxon>Bacteria</taxon>
        <taxon>Bacillati</taxon>
        <taxon>Bacillota</taxon>
        <taxon>Clostridia</taxon>
        <taxon>Lachnospirales</taxon>
        <taxon>Lachnospiraceae</taxon>
        <taxon>Butyribacter</taxon>
    </lineage>
</organism>
<dbReference type="PROSITE" id="PS50006">
    <property type="entry name" value="FHA_DOMAIN"/>
    <property type="match status" value="1"/>
</dbReference>
<accession>A0AAW3JRW9</accession>
<sequence length="599" mass="67960">MGKRIRKITYAFLIVALFTALNTKVSYAERKQLNIEQAVGNPPEITAYVNGEKVSKDAEYTASFKGKDIEFETKSVTKFAKADKPVRYVIFLDNSKSVDEKQFNEVKKSLVNLRKKIRKIDKMELYTVGADSKHGNKVEVFKADGKSDKKSRDKDIKKINKLKRNKNYTVLYRSITKKLTTVDNSSERTVMFLITDGEDDSAGKDKEDYNVNPAVKKSKVPVYAVLLKNVSSKPNLSKIKNTKKNILNENYSRGYYKDCSSTKDVKKGFKEINRILFDETYVLNFRAVDGSNKTLSLSESKLNIVMKSGGKTKEAALDKEGQFEYTNSQKDTDRPKVKSIEQSGDNSIKVKIEDGTTKNLTGAQDKSNYIVRFKGKDAKVWEISNITVNEQEHTYTLFFKDKFYTGSYTLECKNIKDDSVEKNTIKTDKVKFEVKDGLNPTAEGIKQAVRTYWWILVVLIVIVIGVITIIVIKKKPANVVEVPADDLMKADSKLIRLIITDRTGKIREVEWNVEGSIFVGRSNICNIYFDDDRLSRQHFAIEVTKMACYIEDLETTNSTFVNGVKITGKRMLLDGDVITAGREKFEFHSVENGGDEQVG</sequence>
<protein>
    <recommendedName>
        <fullName evidence="7">FHA domain-containing protein</fullName>
    </recommendedName>
</protein>
<evidence type="ECO:0000313" key="5">
    <source>
        <dbReference type="EMBL" id="KQC85026.1"/>
    </source>
</evidence>
<dbReference type="SUPFAM" id="SSF53300">
    <property type="entry name" value="vWA-like"/>
    <property type="match status" value="1"/>
</dbReference>
<dbReference type="Proteomes" id="UP000050833">
    <property type="component" value="Unassembled WGS sequence"/>
</dbReference>
<dbReference type="Pfam" id="PF00498">
    <property type="entry name" value="FHA"/>
    <property type="match status" value="1"/>
</dbReference>
<evidence type="ECO:0000256" key="1">
    <source>
        <dbReference type="ARBA" id="ARBA00022729"/>
    </source>
</evidence>
<gene>
    <name evidence="5" type="ORF">APZ18_09955</name>
</gene>
<dbReference type="SMART" id="SM00327">
    <property type="entry name" value="VWA"/>
    <property type="match status" value="1"/>
</dbReference>
<keyword evidence="2" id="KW-0812">Transmembrane</keyword>
<evidence type="ECO:0008006" key="7">
    <source>
        <dbReference type="Google" id="ProtNLM"/>
    </source>
</evidence>
<feature type="transmembrane region" description="Helical" evidence="2">
    <location>
        <begin position="452"/>
        <end position="472"/>
    </location>
</feature>
<dbReference type="Gene3D" id="2.60.200.20">
    <property type="match status" value="1"/>
</dbReference>
<keyword evidence="2" id="KW-0472">Membrane</keyword>
<dbReference type="CDD" id="cd00198">
    <property type="entry name" value="vWFA"/>
    <property type="match status" value="1"/>
</dbReference>
<evidence type="ECO:0000256" key="2">
    <source>
        <dbReference type="SAM" id="Phobius"/>
    </source>
</evidence>
<reference evidence="5 6" key="1">
    <citation type="submission" date="2015-10" db="EMBL/GenBank/DDBJ databases">
        <title>Butyribacter intestini gen. nov., sp. nov., a butyric acid-producing bacterium of the family Lachnospiraceae isolated from the human faeces.</title>
        <authorList>
            <person name="Zou Y."/>
            <person name="Xue W."/>
            <person name="Luo G."/>
            <person name="Lv M."/>
        </authorList>
    </citation>
    <scope>NUCLEOTIDE SEQUENCE [LARGE SCALE GENOMIC DNA]</scope>
    <source>
        <strain evidence="5 6">TF01-11</strain>
    </source>
</reference>
<dbReference type="InterPro" id="IPR036465">
    <property type="entry name" value="vWFA_dom_sf"/>
</dbReference>
<dbReference type="CDD" id="cd00060">
    <property type="entry name" value="FHA"/>
    <property type="match status" value="1"/>
</dbReference>
<evidence type="ECO:0000259" key="3">
    <source>
        <dbReference type="PROSITE" id="PS50006"/>
    </source>
</evidence>
<dbReference type="SMART" id="SM00240">
    <property type="entry name" value="FHA"/>
    <property type="match status" value="1"/>
</dbReference>
<feature type="domain" description="VWFA" evidence="4">
    <location>
        <begin position="87"/>
        <end position="280"/>
    </location>
</feature>
<comment type="caution">
    <text evidence="5">The sequence shown here is derived from an EMBL/GenBank/DDBJ whole genome shotgun (WGS) entry which is preliminary data.</text>
</comment>
<dbReference type="SUPFAM" id="SSF49879">
    <property type="entry name" value="SMAD/FHA domain"/>
    <property type="match status" value="1"/>
</dbReference>
<dbReference type="AlphaFoldDB" id="A0AAW3JRW9"/>
<proteinExistence type="predicted"/>
<dbReference type="Gene3D" id="3.40.50.410">
    <property type="entry name" value="von Willebrand factor, type A domain"/>
    <property type="match status" value="1"/>
</dbReference>
<dbReference type="InterPro" id="IPR008984">
    <property type="entry name" value="SMAD_FHA_dom_sf"/>
</dbReference>
<dbReference type="PANTHER" id="PTHR23308">
    <property type="entry name" value="NUCLEAR INHIBITOR OF PROTEIN PHOSPHATASE-1"/>
    <property type="match status" value="1"/>
</dbReference>
<dbReference type="PROSITE" id="PS50234">
    <property type="entry name" value="VWFA"/>
    <property type="match status" value="1"/>
</dbReference>
<keyword evidence="6" id="KW-1185">Reference proteome</keyword>
<evidence type="ECO:0000313" key="6">
    <source>
        <dbReference type="Proteomes" id="UP000050833"/>
    </source>
</evidence>